<keyword evidence="2" id="KW-0472">Membrane</keyword>
<dbReference type="OrthoDB" id="3558551at2"/>
<evidence type="ECO:0000313" key="3">
    <source>
        <dbReference type="EMBL" id="EIE98135.1"/>
    </source>
</evidence>
<evidence type="ECO:0000256" key="2">
    <source>
        <dbReference type="SAM" id="Phobius"/>
    </source>
</evidence>
<proteinExistence type="predicted"/>
<dbReference type="EMBL" id="CM001484">
    <property type="protein sequence ID" value="EIE98135.1"/>
    <property type="molecule type" value="Genomic_DNA"/>
</dbReference>
<dbReference type="STRING" id="928724.SacglDRAFT_01204"/>
<feature type="transmembrane region" description="Helical" evidence="2">
    <location>
        <begin position="55"/>
        <end position="78"/>
    </location>
</feature>
<feature type="region of interest" description="Disordered" evidence="1">
    <location>
        <begin position="155"/>
        <end position="177"/>
    </location>
</feature>
<dbReference type="AlphaFoldDB" id="I1CZL1"/>
<keyword evidence="4" id="KW-1185">Reference proteome</keyword>
<reference evidence="3 4" key="1">
    <citation type="submission" date="2011-09" db="EMBL/GenBank/DDBJ databases">
        <authorList>
            <consortium name="US DOE Joint Genome Institute (JGI-PGF)"/>
            <person name="Lucas S."/>
            <person name="Han J."/>
            <person name="Lapidus A."/>
            <person name="Cheng J.-F."/>
            <person name="Goodwin L."/>
            <person name="Pitluck S."/>
            <person name="Peters L."/>
            <person name="Land M.L."/>
            <person name="Hauser L."/>
            <person name="Brambilla E."/>
            <person name="Klenk H.-P."/>
            <person name="Woyke T.J."/>
        </authorList>
    </citation>
    <scope>NUCLEOTIDE SEQUENCE [LARGE SCALE GENOMIC DNA]</scope>
    <source>
        <strain evidence="3 4">K62</strain>
    </source>
</reference>
<keyword evidence="2" id="KW-0812">Transmembrane</keyword>
<evidence type="ECO:0000256" key="1">
    <source>
        <dbReference type="SAM" id="MobiDB-lite"/>
    </source>
</evidence>
<accession>I1CZL1</accession>
<name>I1CZL1_9PSEU</name>
<keyword evidence="2" id="KW-1133">Transmembrane helix</keyword>
<organism evidence="3 4">
    <name type="scientific">Saccharomonospora glauca K62</name>
    <dbReference type="NCBI Taxonomy" id="928724"/>
    <lineage>
        <taxon>Bacteria</taxon>
        <taxon>Bacillati</taxon>
        <taxon>Actinomycetota</taxon>
        <taxon>Actinomycetes</taxon>
        <taxon>Pseudonocardiales</taxon>
        <taxon>Pseudonocardiaceae</taxon>
        <taxon>Saccharomonospora</taxon>
    </lineage>
</organism>
<feature type="transmembrane region" description="Helical" evidence="2">
    <location>
        <begin position="107"/>
        <end position="128"/>
    </location>
</feature>
<protein>
    <submittedName>
        <fullName evidence="3">Uncharacterized protein</fullName>
    </submittedName>
</protein>
<evidence type="ECO:0000313" key="4">
    <source>
        <dbReference type="Proteomes" id="UP000005087"/>
    </source>
</evidence>
<dbReference type="HOGENOM" id="CLU_1516853_0_0_11"/>
<dbReference type="RefSeq" id="WP_005462581.1">
    <property type="nucleotide sequence ID" value="NZ_CM001484.1"/>
</dbReference>
<reference evidence="4" key="2">
    <citation type="submission" date="2012-01" db="EMBL/GenBank/DDBJ databases">
        <title>Noncontiguous Finished sequence of chromosome of Saccharomonospora glauca K62.</title>
        <authorList>
            <consortium name="US DOE Joint Genome Institute"/>
            <person name="Lucas S."/>
            <person name="Han J."/>
            <person name="Lapidus A."/>
            <person name="Cheng J.-F."/>
            <person name="Goodwin L."/>
            <person name="Pitluck S."/>
            <person name="Peters L."/>
            <person name="Mikhailova N."/>
            <person name="Held B."/>
            <person name="Detter J.C."/>
            <person name="Han C."/>
            <person name="Tapia R."/>
            <person name="Land M."/>
            <person name="Hauser L."/>
            <person name="Kyrpides N."/>
            <person name="Ivanova N."/>
            <person name="Pagani I."/>
            <person name="Brambilla E.-M."/>
            <person name="Klenk H.-P."/>
            <person name="Woyke T."/>
        </authorList>
    </citation>
    <scope>NUCLEOTIDE SEQUENCE [LARGE SCALE GENOMIC DNA]</scope>
    <source>
        <strain evidence="4">K62</strain>
    </source>
</reference>
<feature type="transmembrane region" description="Helical" evidence="2">
    <location>
        <begin position="20"/>
        <end position="43"/>
    </location>
</feature>
<gene>
    <name evidence="3" type="ORF">SacglDRAFT_01204</name>
</gene>
<dbReference type="Proteomes" id="UP000005087">
    <property type="component" value="Chromosome"/>
</dbReference>
<sequence>MSEASGQTWRLAEKSEVRKAMLFDIMIAFLFYITNEVLISEFVSFVVSDTSHLMGLLLSMFLYLFLSAILLALAIIWVTSNFVNQFRSVGYRRYNLYMVYGDTGSPVGFGGVIIGIILAPIDLTFLIFKANARQIFFWARNVQVIYVPPGGDFPDGPLPRKDPFPPVEPDPDSLLDQ</sequence>